<protein>
    <recommendedName>
        <fullName evidence="1">DUF6705 domain-containing protein</fullName>
    </recommendedName>
</protein>
<evidence type="ECO:0000313" key="2">
    <source>
        <dbReference type="EMBL" id="SMO81117.1"/>
    </source>
</evidence>
<sequence length="172" mass="19669">MKNYRLVITSLLILFTLSIKAQLKDRIINGANVKNPSLEKFVGTWTAKTDSLEVTFYFHKENFDFKSYKMDCIVGFHKFTNQNHVVSDNTNWKKGSIKEGHNSFSGTNSKNHDILTGHFAENPTSLRWKLSFSISPDNKKLIMTAIESPQYGVNVEKAQASIFPKKLTFIKM</sequence>
<reference evidence="2 3" key="1">
    <citation type="submission" date="2017-05" db="EMBL/GenBank/DDBJ databases">
        <authorList>
            <person name="Varghese N."/>
            <person name="Submissions S."/>
        </authorList>
    </citation>
    <scope>NUCLEOTIDE SEQUENCE [LARGE SCALE GENOMIC DNA]</scope>
    <source>
        <strain evidence="2 3">DSM 19036</strain>
    </source>
</reference>
<name>A0A521EB18_9SPHI</name>
<dbReference type="Proteomes" id="UP000320300">
    <property type="component" value="Unassembled WGS sequence"/>
</dbReference>
<accession>A0A521EB18</accession>
<feature type="domain" description="DUF6705" evidence="1">
    <location>
        <begin position="1"/>
        <end position="89"/>
    </location>
</feature>
<gene>
    <name evidence="2" type="ORF">SAMN06265348_107340</name>
</gene>
<dbReference type="Pfam" id="PF20448">
    <property type="entry name" value="DUF6705"/>
    <property type="match status" value="1"/>
</dbReference>
<dbReference type="RefSeq" id="WP_142529143.1">
    <property type="nucleotide sequence ID" value="NZ_CBCSJO010000007.1"/>
</dbReference>
<evidence type="ECO:0000259" key="1">
    <source>
        <dbReference type="Pfam" id="PF20448"/>
    </source>
</evidence>
<organism evidence="2 3">
    <name type="scientific">Pedobacter westerhofensis</name>
    <dbReference type="NCBI Taxonomy" id="425512"/>
    <lineage>
        <taxon>Bacteria</taxon>
        <taxon>Pseudomonadati</taxon>
        <taxon>Bacteroidota</taxon>
        <taxon>Sphingobacteriia</taxon>
        <taxon>Sphingobacteriales</taxon>
        <taxon>Sphingobacteriaceae</taxon>
        <taxon>Pedobacter</taxon>
    </lineage>
</organism>
<proteinExistence type="predicted"/>
<keyword evidence="3" id="KW-1185">Reference proteome</keyword>
<evidence type="ECO:0000313" key="3">
    <source>
        <dbReference type="Proteomes" id="UP000320300"/>
    </source>
</evidence>
<dbReference type="InterPro" id="IPR046551">
    <property type="entry name" value="DUF6705"/>
</dbReference>
<dbReference type="EMBL" id="FXTN01000007">
    <property type="protein sequence ID" value="SMO81117.1"/>
    <property type="molecule type" value="Genomic_DNA"/>
</dbReference>
<dbReference type="AlphaFoldDB" id="A0A521EB18"/>